<comment type="caution">
    <text evidence="1">The sequence shown here is derived from an EMBL/GenBank/DDBJ whole genome shotgun (WGS) entry which is preliminary data.</text>
</comment>
<name>A0AAJ0FUP9_9HYPO</name>
<dbReference type="AlphaFoldDB" id="A0AAJ0FUP9"/>
<dbReference type="InterPro" id="IPR036291">
    <property type="entry name" value="NAD(P)-bd_dom_sf"/>
</dbReference>
<protein>
    <recommendedName>
        <fullName evidence="3">NAD(P)-binding domain-containing protein</fullName>
    </recommendedName>
</protein>
<gene>
    <name evidence="1" type="ORF">QQS21_009876</name>
</gene>
<dbReference type="PANTHER" id="PTHR14097">
    <property type="entry name" value="OXIDOREDUCTASE HTATIP2"/>
    <property type="match status" value="1"/>
</dbReference>
<dbReference type="EMBL" id="JASWJB010000267">
    <property type="protein sequence ID" value="KAK2592424.1"/>
    <property type="molecule type" value="Genomic_DNA"/>
</dbReference>
<dbReference type="Proteomes" id="UP001251528">
    <property type="component" value="Unassembled WGS sequence"/>
</dbReference>
<evidence type="ECO:0008006" key="3">
    <source>
        <dbReference type="Google" id="ProtNLM"/>
    </source>
</evidence>
<proteinExistence type="predicted"/>
<accession>A0AAJ0FUP9</accession>
<sequence>MRVIVAGATGFVGRQVLQECIANDKITHIYALSRRELAGDAALQIGSKVTVIIHNDFASYPTELLEKVSDAEACLWAIGGRVNQFPSIEAARHANVDTTHAAAKAFAENTASSLGPGKKFRFIFCSGKFTEWNQDKSLSFLNDSRKIKGQAEKGLFEVRDAHRERLEVFCVRPSGILGVDAGLAERWTGKLYSAIDVDVLARAMISIALDGYSETIIENERLKSIK</sequence>
<organism evidence="1 2">
    <name type="scientific">Conoideocrella luteorostrata</name>
    <dbReference type="NCBI Taxonomy" id="1105319"/>
    <lineage>
        <taxon>Eukaryota</taxon>
        <taxon>Fungi</taxon>
        <taxon>Dikarya</taxon>
        <taxon>Ascomycota</taxon>
        <taxon>Pezizomycotina</taxon>
        <taxon>Sordariomycetes</taxon>
        <taxon>Hypocreomycetidae</taxon>
        <taxon>Hypocreales</taxon>
        <taxon>Clavicipitaceae</taxon>
        <taxon>Conoideocrella</taxon>
    </lineage>
</organism>
<evidence type="ECO:0000313" key="1">
    <source>
        <dbReference type="EMBL" id="KAK2592424.1"/>
    </source>
</evidence>
<dbReference type="Gene3D" id="3.40.50.720">
    <property type="entry name" value="NAD(P)-binding Rossmann-like Domain"/>
    <property type="match status" value="1"/>
</dbReference>
<dbReference type="SUPFAM" id="SSF51735">
    <property type="entry name" value="NAD(P)-binding Rossmann-fold domains"/>
    <property type="match status" value="1"/>
</dbReference>
<keyword evidence="2" id="KW-1185">Reference proteome</keyword>
<dbReference type="PANTHER" id="PTHR14097:SF9">
    <property type="entry name" value="EPIMERASE, PUTATIVE (AFU_ORTHOLOGUE AFUA_8G07320)-RELATED"/>
    <property type="match status" value="1"/>
</dbReference>
<reference evidence="1" key="1">
    <citation type="submission" date="2023-06" db="EMBL/GenBank/DDBJ databases">
        <title>Conoideocrella luteorostrata (Hypocreales: Clavicipitaceae), a potential biocontrol fungus for elongate hemlock scale in United States Christmas tree production areas.</title>
        <authorList>
            <person name="Barrett H."/>
            <person name="Lovett B."/>
            <person name="Macias A.M."/>
            <person name="Stajich J.E."/>
            <person name="Kasson M.T."/>
        </authorList>
    </citation>
    <scope>NUCLEOTIDE SEQUENCE</scope>
    <source>
        <strain evidence="1">ARSEF 14590</strain>
    </source>
</reference>
<evidence type="ECO:0000313" key="2">
    <source>
        <dbReference type="Proteomes" id="UP001251528"/>
    </source>
</evidence>